<keyword evidence="3" id="KW-1185">Reference proteome</keyword>
<protein>
    <submittedName>
        <fullName evidence="2">Alpha/beta hydrolase</fullName>
    </submittedName>
</protein>
<dbReference type="AlphaFoldDB" id="A0A9X1C6V0"/>
<sequence>MPNTESQFSSVLFTGRSGLELFYRDYTSREAGTPVLCLHGFMRNSRDFEDLAPRLAAGRRVIAPDLRGRGNSARMTNAEDYHFDLLIEDMWQLLDHLNIERVVIIGTTLGGLMAIEMAGKRPERVAGIVVNDIGGRIPLPALKRMAGHAESADYSFEEAVARVQDHNEAIYPGFDKDDWVRLMLRAYREIAPGRYARDFDLLTMRESARMQAERPEFWHEFSKASAVPVALIRGELSDLLTDEIAQRMIELNSDAVLTVVADRGHPPLLNEPQSLAAIDALLERVD</sequence>
<dbReference type="InterPro" id="IPR000073">
    <property type="entry name" value="AB_hydrolase_1"/>
</dbReference>
<reference evidence="2 3" key="2">
    <citation type="journal article" date="2023" name="Plant Pathol.">
        <title>Dismantling and reorganizing Pseudomonas marginalis sensu#lato.</title>
        <authorList>
            <person name="Sawada H."/>
            <person name="Fujikawa T."/>
            <person name="Satou M."/>
        </authorList>
    </citation>
    <scope>NUCLEOTIDE SEQUENCE [LARGE SCALE GENOMIC DNA]</scope>
    <source>
        <strain evidence="2 3">MAFF 301381</strain>
    </source>
</reference>
<dbReference type="Pfam" id="PF00561">
    <property type="entry name" value="Abhydrolase_1"/>
    <property type="match status" value="1"/>
</dbReference>
<gene>
    <name evidence="2" type="ORF">JWR99_14645</name>
</gene>
<evidence type="ECO:0000313" key="2">
    <source>
        <dbReference type="EMBL" id="MBN2977123.1"/>
    </source>
</evidence>
<name>A0A9X1C6V0_9PSED</name>
<comment type="caution">
    <text evidence="2">The sequence shown here is derived from an EMBL/GenBank/DDBJ whole genome shotgun (WGS) entry which is preliminary data.</text>
</comment>
<dbReference type="InterPro" id="IPR029058">
    <property type="entry name" value="AB_hydrolase_fold"/>
</dbReference>
<keyword evidence="2" id="KW-0378">Hydrolase</keyword>
<feature type="domain" description="AB hydrolase-1" evidence="1">
    <location>
        <begin position="34"/>
        <end position="170"/>
    </location>
</feature>
<evidence type="ECO:0000259" key="1">
    <source>
        <dbReference type="Pfam" id="PF00561"/>
    </source>
</evidence>
<proteinExistence type="predicted"/>
<dbReference type="PRINTS" id="PR00111">
    <property type="entry name" value="ABHYDROLASE"/>
</dbReference>
<reference evidence="2 3" key="1">
    <citation type="journal article" date="2021" name="Int. J. Syst. Evol. Microbiol.">
        <title>Pseudomonas lactucae sp. nov., a pathogen causing bacterial rot of lettuce in Japan.</title>
        <authorList>
            <person name="Sawada H."/>
            <person name="Fujikawa T."/>
            <person name="Satou M."/>
        </authorList>
    </citation>
    <scope>NUCLEOTIDE SEQUENCE [LARGE SCALE GENOMIC DNA]</scope>
    <source>
        <strain evidence="2 3">MAFF 301381</strain>
    </source>
</reference>
<dbReference type="Gene3D" id="3.40.50.1820">
    <property type="entry name" value="alpha/beta hydrolase"/>
    <property type="match status" value="1"/>
</dbReference>
<dbReference type="EMBL" id="JAFHKJ010000060">
    <property type="protein sequence ID" value="MBN2977123.1"/>
    <property type="molecule type" value="Genomic_DNA"/>
</dbReference>
<evidence type="ECO:0000313" key="3">
    <source>
        <dbReference type="Proteomes" id="UP001154860"/>
    </source>
</evidence>
<dbReference type="SUPFAM" id="SSF53474">
    <property type="entry name" value="alpha/beta-Hydrolases"/>
    <property type="match status" value="1"/>
</dbReference>
<accession>A0A9X1C6V0</accession>
<dbReference type="PANTHER" id="PTHR43798">
    <property type="entry name" value="MONOACYLGLYCEROL LIPASE"/>
    <property type="match status" value="1"/>
</dbReference>
<dbReference type="RefSeq" id="WP_205490798.1">
    <property type="nucleotide sequence ID" value="NZ_JAFHKI010000101.1"/>
</dbReference>
<dbReference type="Proteomes" id="UP001154860">
    <property type="component" value="Unassembled WGS sequence"/>
</dbReference>
<dbReference type="InterPro" id="IPR050266">
    <property type="entry name" value="AB_hydrolase_sf"/>
</dbReference>
<organism evidence="2 3">
    <name type="scientific">Pseudomonas lactucae</name>
    <dbReference type="NCBI Taxonomy" id="2813360"/>
    <lineage>
        <taxon>Bacteria</taxon>
        <taxon>Pseudomonadati</taxon>
        <taxon>Pseudomonadota</taxon>
        <taxon>Gammaproteobacteria</taxon>
        <taxon>Pseudomonadales</taxon>
        <taxon>Pseudomonadaceae</taxon>
        <taxon>Pseudomonas</taxon>
    </lineage>
</organism>
<dbReference type="GO" id="GO:0016787">
    <property type="term" value="F:hydrolase activity"/>
    <property type="evidence" value="ECO:0007669"/>
    <property type="project" value="UniProtKB-KW"/>
</dbReference>